<reference evidence="1 2" key="1">
    <citation type="submission" date="2024-07" db="EMBL/GenBank/DDBJ databases">
        <title>Section-level genome sequencing and comparative genomics of Aspergillus sections Usti and Cavernicolus.</title>
        <authorList>
            <consortium name="Lawrence Berkeley National Laboratory"/>
            <person name="Nybo J.L."/>
            <person name="Vesth T.C."/>
            <person name="Theobald S."/>
            <person name="Frisvad J.C."/>
            <person name="Larsen T.O."/>
            <person name="Kjaerboelling I."/>
            <person name="Rothschild-Mancinelli K."/>
            <person name="Lyhne E.K."/>
            <person name="Kogle M.E."/>
            <person name="Barry K."/>
            <person name="Clum A."/>
            <person name="Na H."/>
            <person name="Ledsgaard L."/>
            <person name="Lin J."/>
            <person name="Lipzen A."/>
            <person name="Kuo A."/>
            <person name="Riley R."/>
            <person name="Mondo S."/>
            <person name="Labutti K."/>
            <person name="Haridas S."/>
            <person name="Pangalinan J."/>
            <person name="Salamov A.A."/>
            <person name="Simmons B.A."/>
            <person name="Magnuson J.K."/>
            <person name="Chen J."/>
            <person name="Drula E."/>
            <person name="Henrissat B."/>
            <person name="Wiebenga A."/>
            <person name="Lubbers R.J."/>
            <person name="Gomes A.C."/>
            <person name="Makela M.R."/>
            <person name="Stajich J."/>
            <person name="Grigoriev I.V."/>
            <person name="Mortensen U.H."/>
            <person name="De Vries R.P."/>
            <person name="Baker S.E."/>
            <person name="Andersen M.R."/>
        </authorList>
    </citation>
    <scope>NUCLEOTIDE SEQUENCE [LARGE SCALE GENOMIC DNA]</scope>
    <source>
        <strain evidence="1 2">CBS 123904</strain>
    </source>
</reference>
<evidence type="ECO:0000313" key="1">
    <source>
        <dbReference type="EMBL" id="KAL2852097.1"/>
    </source>
</evidence>
<sequence>MPHDQPLILDRRAAYYLASSRMPGSQIEEHIMALDIHTGHVLYQVPLKGTGLGYHYLPLLEGFQRPLTSTTCAVVNINGREVLINLVAHSQLGLSGQLMQQIESESSSSRILKHSSGEPEFAVQVWAWAWPWEAQAQWMKTEMFGLNCNDGLFYSQESYKYMFPDEKNEVDRAKLCLRPFKKILAAGRPARGLEIETEDALQRTSIDGNGYFKAAVSQGR</sequence>
<dbReference type="EMBL" id="JBFXLU010000026">
    <property type="protein sequence ID" value="KAL2852097.1"/>
    <property type="molecule type" value="Genomic_DNA"/>
</dbReference>
<name>A0ABR4KII9_9EURO</name>
<dbReference type="Proteomes" id="UP001610446">
    <property type="component" value="Unassembled WGS sequence"/>
</dbReference>
<protein>
    <submittedName>
        <fullName evidence="1">Uncharacterized protein</fullName>
    </submittedName>
</protein>
<keyword evidence="2" id="KW-1185">Reference proteome</keyword>
<gene>
    <name evidence="1" type="ORF">BJY01DRAFT_244709</name>
</gene>
<proteinExistence type="predicted"/>
<accession>A0ABR4KII9</accession>
<evidence type="ECO:0000313" key="2">
    <source>
        <dbReference type="Proteomes" id="UP001610446"/>
    </source>
</evidence>
<comment type="caution">
    <text evidence="1">The sequence shown here is derived from an EMBL/GenBank/DDBJ whole genome shotgun (WGS) entry which is preliminary data.</text>
</comment>
<organism evidence="1 2">
    <name type="scientific">Aspergillus pseudoustus</name>
    <dbReference type="NCBI Taxonomy" id="1810923"/>
    <lineage>
        <taxon>Eukaryota</taxon>
        <taxon>Fungi</taxon>
        <taxon>Dikarya</taxon>
        <taxon>Ascomycota</taxon>
        <taxon>Pezizomycotina</taxon>
        <taxon>Eurotiomycetes</taxon>
        <taxon>Eurotiomycetidae</taxon>
        <taxon>Eurotiales</taxon>
        <taxon>Aspergillaceae</taxon>
        <taxon>Aspergillus</taxon>
        <taxon>Aspergillus subgen. Nidulantes</taxon>
    </lineage>
</organism>